<dbReference type="InParanoid" id="H2XZQ8"/>
<dbReference type="InterPro" id="IPR011335">
    <property type="entry name" value="Restrct_endonuc-II-like"/>
</dbReference>
<protein>
    <recommendedName>
        <fullName evidence="1">ERCC1-like central domain-containing protein</fullName>
    </recommendedName>
</protein>
<dbReference type="STRING" id="7719.ENSCINP00000035142"/>
<proteinExistence type="predicted"/>
<evidence type="ECO:0000259" key="1">
    <source>
        <dbReference type="Pfam" id="PF03834"/>
    </source>
</evidence>
<dbReference type="HOGENOM" id="CLU_2215751_0_0_1"/>
<name>H2XZQ8_CIOIN</name>
<reference evidence="2" key="2">
    <citation type="submission" date="2025-08" db="UniProtKB">
        <authorList>
            <consortium name="Ensembl"/>
        </authorList>
    </citation>
    <scope>IDENTIFICATION</scope>
</reference>
<reference evidence="2" key="3">
    <citation type="submission" date="2025-09" db="UniProtKB">
        <authorList>
            <consortium name="Ensembl"/>
        </authorList>
    </citation>
    <scope>IDENTIFICATION</scope>
</reference>
<dbReference type="Pfam" id="PF03834">
    <property type="entry name" value="Rad10"/>
    <property type="match status" value="1"/>
</dbReference>
<dbReference type="AlphaFoldDB" id="H2XZQ8"/>
<dbReference type="Gene3D" id="3.40.50.10130">
    <property type="match status" value="1"/>
</dbReference>
<evidence type="ECO:0000313" key="3">
    <source>
        <dbReference type="Proteomes" id="UP000008144"/>
    </source>
</evidence>
<feature type="domain" description="ERCC1-like central" evidence="1">
    <location>
        <begin position="66"/>
        <end position="107"/>
    </location>
</feature>
<accession>H2XZQ8</accession>
<organism evidence="2 3">
    <name type="scientific">Ciona intestinalis</name>
    <name type="common">Transparent sea squirt</name>
    <name type="synonym">Ascidia intestinalis</name>
    <dbReference type="NCBI Taxonomy" id="7719"/>
    <lineage>
        <taxon>Eukaryota</taxon>
        <taxon>Metazoa</taxon>
        <taxon>Chordata</taxon>
        <taxon>Tunicata</taxon>
        <taxon>Ascidiacea</taxon>
        <taxon>Phlebobranchia</taxon>
        <taxon>Cionidae</taxon>
        <taxon>Ciona</taxon>
    </lineage>
</organism>
<dbReference type="Ensembl" id="ENSCINT00000033160.1">
    <property type="protein sequence ID" value="ENSCINP00000035142.1"/>
    <property type="gene ID" value="ENSCING00000024204.1"/>
</dbReference>
<dbReference type="InterPro" id="IPR047260">
    <property type="entry name" value="ERCC1-like_central_dom"/>
</dbReference>
<keyword evidence="3" id="KW-1185">Reference proteome</keyword>
<evidence type="ECO:0000313" key="2">
    <source>
        <dbReference type="Ensembl" id="ENSCINP00000035142.1"/>
    </source>
</evidence>
<dbReference type="GO" id="GO:0006281">
    <property type="term" value="P:DNA repair"/>
    <property type="evidence" value="ECO:0007669"/>
    <property type="project" value="UniProtKB-ARBA"/>
</dbReference>
<dbReference type="Proteomes" id="UP000008144">
    <property type="component" value="Unassembled WGS sequence"/>
</dbReference>
<reference evidence="3" key="1">
    <citation type="journal article" date="2002" name="Science">
        <title>The draft genome of Ciona intestinalis: insights into chordate and vertebrate origins.</title>
        <authorList>
            <person name="Dehal P."/>
            <person name="Satou Y."/>
            <person name="Campbell R.K."/>
            <person name="Chapman J."/>
            <person name="Degnan B."/>
            <person name="De Tomaso A."/>
            <person name="Davidson B."/>
            <person name="Di Gregorio A."/>
            <person name="Gelpke M."/>
            <person name="Goodstein D.M."/>
            <person name="Harafuji N."/>
            <person name="Hastings K.E."/>
            <person name="Ho I."/>
            <person name="Hotta K."/>
            <person name="Huang W."/>
            <person name="Kawashima T."/>
            <person name="Lemaire P."/>
            <person name="Martinez D."/>
            <person name="Meinertzhagen I.A."/>
            <person name="Necula S."/>
            <person name="Nonaka M."/>
            <person name="Putnam N."/>
            <person name="Rash S."/>
            <person name="Saiga H."/>
            <person name="Satake M."/>
            <person name="Terry A."/>
            <person name="Yamada L."/>
            <person name="Wang H.G."/>
            <person name="Awazu S."/>
            <person name="Azumi K."/>
            <person name="Boore J."/>
            <person name="Branno M."/>
            <person name="Chin-Bow S."/>
            <person name="DeSantis R."/>
            <person name="Doyle S."/>
            <person name="Francino P."/>
            <person name="Keys D.N."/>
            <person name="Haga S."/>
            <person name="Hayashi H."/>
            <person name="Hino K."/>
            <person name="Imai K.S."/>
            <person name="Inaba K."/>
            <person name="Kano S."/>
            <person name="Kobayashi K."/>
            <person name="Kobayashi M."/>
            <person name="Lee B.I."/>
            <person name="Makabe K.W."/>
            <person name="Manohar C."/>
            <person name="Matassi G."/>
            <person name="Medina M."/>
            <person name="Mochizuki Y."/>
            <person name="Mount S."/>
            <person name="Morishita T."/>
            <person name="Miura S."/>
            <person name="Nakayama A."/>
            <person name="Nishizaka S."/>
            <person name="Nomoto H."/>
            <person name="Ohta F."/>
            <person name="Oishi K."/>
            <person name="Rigoutsos I."/>
            <person name="Sano M."/>
            <person name="Sasaki A."/>
            <person name="Sasakura Y."/>
            <person name="Shoguchi E."/>
            <person name="Shin-i T."/>
            <person name="Spagnuolo A."/>
            <person name="Stainier D."/>
            <person name="Suzuki M.M."/>
            <person name="Tassy O."/>
            <person name="Takatori N."/>
            <person name="Tokuoka M."/>
            <person name="Yagi K."/>
            <person name="Yoshizaki F."/>
            <person name="Wada S."/>
            <person name="Zhang C."/>
            <person name="Hyatt P.D."/>
            <person name="Larimer F."/>
            <person name="Detter C."/>
            <person name="Doggett N."/>
            <person name="Glavina T."/>
            <person name="Hawkins T."/>
            <person name="Richardson P."/>
            <person name="Lucas S."/>
            <person name="Kohara Y."/>
            <person name="Levine M."/>
            <person name="Satoh N."/>
            <person name="Rokhsar D.S."/>
        </authorList>
    </citation>
    <scope>NUCLEOTIDE SEQUENCE [LARGE SCALE GENOMIC DNA]</scope>
</reference>
<dbReference type="SUPFAM" id="SSF52980">
    <property type="entry name" value="Restriction endonuclease-like"/>
    <property type="match status" value="1"/>
</dbReference>
<sequence>MDDDSDDETCRAWLEGEGGCVEDNKPRCSNPTNLVEAFGFLDKNGEKEKKVLPSSKAAILGSGNALIVNPCQKGNPILELIHGVTWRYADGDANLAVDYIMGPSTCC</sequence>
<dbReference type="GeneTree" id="ENSGT00390000011275"/>